<keyword evidence="2" id="KW-1185">Reference proteome</keyword>
<proteinExistence type="predicted"/>
<dbReference type="Proteomes" id="UP000475862">
    <property type="component" value="Unassembled WGS sequence"/>
</dbReference>
<evidence type="ECO:0000313" key="2">
    <source>
        <dbReference type="Proteomes" id="UP000475862"/>
    </source>
</evidence>
<reference evidence="1 2" key="1">
    <citation type="submission" date="2019-08" db="EMBL/GenBank/DDBJ databases">
        <title>The genome of the soybean aphid Biotype 1, its phylome, world population structure and adaptation to the North American continent.</title>
        <authorList>
            <person name="Giordano R."/>
            <person name="Donthu R.K."/>
            <person name="Hernandez A.G."/>
            <person name="Wright C.L."/>
            <person name="Zimin A.V."/>
        </authorList>
    </citation>
    <scope>NUCLEOTIDE SEQUENCE [LARGE SCALE GENOMIC DNA]</scope>
    <source>
        <tissue evidence="1">Whole aphids</tissue>
    </source>
</reference>
<dbReference type="EMBL" id="VYZN01000178">
    <property type="protein sequence ID" value="KAE9523173.1"/>
    <property type="molecule type" value="Genomic_DNA"/>
</dbReference>
<dbReference type="OrthoDB" id="6637693at2759"/>
<sequence>MNSNVFISVGLDASVLLNCVVHINVNSKCVKISIAFFNHLLSLLENLNFSRPEYLHTDEYKIISVLQCHGVNIVSIKCLLDDQSFNLSEENVSYLLQTKNAIQEVIDRKTNVIRPKVLLQLCQISIFLGKEMTVCKTTNITELEDSLKRIDPTTISTGIPTSEPCFVAQLMIYTSNELARGWLAASIVPDLNVDRPRTRAFTSQQKAKVSRRIIGPQAAFSKVCKSFGVYEQYPFKQDVIPGEFIFCTSIPFISYRISENKNANPLFEKQTSPTTYAEKDMFEYGVND</sequence>
<evidence type="ECO:0000313" key="1">
    <source>
        <dbReference type="EMBL" id="KAE9523173.1"/>
    </source>
</evidence>
<gene>
    <name evidence="1" type="ORF">AGLY_016406</name>
</gene>
<dbReference type="AlphaFoldDB" id="A0A6G0SXS7"/>
<comment type="caution">
    <text evidence="1">The sequence shown here is derived from an EMBL/GenBank/DDBJ whole genome shotgun (WGS) entry which is preliminary data.</text>
</comment>
<protein>
    <submittedName>
        <fullName evidence="1">Uncharacterized protein</fullName>
    </submittedName>
</protein>
<name>A0A6G0SXS7_APHGL</name>
<organism evidence="1 2">
    <name type="scientific">Aphis glycines</name>
    <name type="common">Soybean aphid</name>
    <dbReference type="NCBI Taxonomy" id="307491"/>
    <lineage>
        <taxon>Eukaryota</taxon>
        <taxon>Metazoa</taxon>
        <taxon>Ecdysozoa</taxon>
        <taxon>Arthropoda</taxon>
        <taxon>Hexapoda</taxon>
        <taxon>Insecta</taxon>
        <taxon>Pterygota</taxon>
        <taxon>Neoptera</taxon>
        <taxon>Paraneoptera</taxon>
        <taxon>Hemiptera</taxon>
        <taxon>Sternorrhyncha</taxon>
        <taxon>Aphidomorpha</taxon>
        <taxon>Aphidoidea</taxon>
        <taxon>Aphididae</taxon>
        <taxon>Aphidini</taxon>
        <taxon>Aphis</taxon>
        <taxon>Aphis</taxon>
    </lineage>
</organism>
<accession>A0A6G0SXS7</accession>